<sequence>MSQADDPAAQRAFLARVLAELIAVRRARLLSMLVMAAAMLVAGLGAALQAQGDHIDAVLLFSAFSLIMIGIVCALGAIIAWTRINRDILDSVAASRPAKARAPRTRTAGLAVAIGFVVIGILVGALLWSQTPILAGAIVLACLLLACLGPIWAGSSPVPTTDWPSSSTAMTSCPPDSPTSPRSGCTKRWSPTLPSDHPLSVPAKPPVPAGGSVVPEGLWREL</sequence>
<evidence type="ECO:0000313" key="4">
    <source>
        <dbReference type="Proteomes" id="UP001064879"/>
    </source>
</evidence>
<keyword evidence="2" id="KW-0472">Membrane</keyword>
<feature type="compositionally biased region" description="Polar residues" evidence="1">
    <location>
        <begin position="162"/>
        <end position="171"/>
    </location>
</feature>
<feature type="transmembrane region" description="Helical" evidence="2">
    <location>
        <begin position="29"/>
        <end position="51"/>
    </location>
</feature>
<dbReference type="RefSeq" id="WP_265417245.1">
    <property type="nucleotide sequence ID" value="NZ_CP093443.1"/>
</dbReference>
<feature type="transmembrane region" description="Helical" evidence="2">
    <location>
        <begin position="108"/>
        <end position="127"/>
    </location>
</feature>
<feature type="transmembrane region" description="Helical" evidence="2">
    <location>
        <begin position="57"/>
        <end position="81"/>
    </location>
</feature>
<organism evidence="3 4">
    <name type="scientific">Brevibacterium spongiae</name>
    <dbReference type="NCBI Taxonomy" id="2909672"/>
    <lineage>
        <taxon>Bacteria</taxon>
        <taxon>Bacillati</taxon>
        <taxon>Actinomycetota</taxon>
        <taxon>Actinomycetes</taxon>
        <taxon>Micrococcales</taxon>
        <taxon>Brevibacteriaceae</taxon>
        <taxon>Brevibacterium</taxon>
    </lineage>
</organism>
<proteinExistence type="predicted"/>
<gene>
    <name evidence="3" type="ORF">L1F31_10490</name>
</gene>
<evidence type="ECO:0000256" key="2">
    <source>
        <dbReference type="SAM" id="Phobius"/>
    </source>
</evidence>
<protein>
    <submittedName>
        <fullName evidence="3">Uncharacterized protein</fullName>
    </submittedName>
</protein>
<dbReference type="EMBL" id="CP093443">
    <property type="protein sequence ID" value="UVI34564.1"/>
    <property type="molecule type" value="Genomic_DNA"/>
</dbReference>
<reference evidence="3" key="1">
    <citation type="submission" date="2022-03" db="EMBL/GenBank/DDBJ databases">
        <title>Brevibacterium spongiae sp. nov., isolated from marine sponge.</title>
        <authorList>
            <person name="Li Z."/>
            <person name="Zhang M."/>
        </authorList>
    </citation>
    <scope>NUCLEOTIDE SEQUENCE</scope>
    <source>
        <strain evidence="3">WHS-Z9</strain>
    </source>
</reference>
<keyword evidence="2" id="KW-0812">Transmembrane</keyword>
<evidence type="ECO:0000313" key="3">
    <source>
        <dbReference type="EMBL" id="UVI34564.1"/>
    </source>
</evidence>
<accession>A0ABY5SPC1</accession>
<feature type="region of interest" description="Disordered" evidence="1">
    <location>
        <begin position="162"/>
        <end position="222"/>
    </location>
</feature>
<keyword evidence="2" id="KW-1133">Transmembrane helix</keyword>
<name>A0ABY5SPC1_9MICO</name>
<keyword evidence="4" id="KW-1185">Reference proteome</keyword>
<evidence type="ECO:0000256" key="1">
    <source>
        <dbReference type="SAM" id="MobiDB-lite"/>
    </source>
</evidence>
<feature type="transmembrane region" description="Helical" evidence="2">
    <location>
        <begin position="133"/>
        <end position="153"/>
    </location>
</feature>
<dbReference type="Proteomes" id="UP001064879">
    <property type="component" value="Chromosome"/>
</dbReference>